<accession>A0A6T9NPK1</accession>
<keyword evidence="1" id="KW-0175">Coiled coil</keyword>
<name>A0A6T9NPK1_9EUKA</name>
<dbReference type="EMBL" id="HBHX01068646">
    <property type="protein sequence ID" value="CAE0149487.1"/>
    <property type="molecule type" value="Transcribed_RNA"/>
</dbReference>
<sequence length="171" mass="18169">MSVTATSTHSPAAAVQSANIPANIPADTPPPASAQQAEQPPSPRRAEKSTLRAGSGQAVGPTAASHPPADDAAGDAAVGVLSGLRRIGEGSDSRDLTRILEGWVSDLRGTLREEMRELHIEMIRELDSQRHEMRALLAEERAESESLRAEVAVLRDENSRLRGPLGLGVMR</sequence>
<evidence type="ECO:0000256" key="1">
    <source>
        <dbReference type="SAM" id="Coils"/>
    </source>
</evidence>
<feature type="coiled-coil region" evidence="1">
    <location>
        <begin position="123"/>
        <end position="157"/>
    </location>
</feature>
<reference evidence="3" key="1">
    <citation type="submission" date="2021-01" db="EMBL/GenBank/DDBJ databases">
        <authorList>
            <person name="Corre E."/>
            <person name="Pelletier E."/>
            <person name="Niang G."/>
            <person name="Scheremetjew M."/>
            <person name="Finn R."/>
            <person name="Kale V."/>
            <person name="Holt S."/>
            <person name="Cochrane G."/>
            <person name="Meng A."/>
            <person name="Brown T."/>
            <person name="Cohen L."/>
        </authorList>
    </citation>
    <scope>NUCLEOTIDE SEQUENCE</scope>
    <source>
        <strain evidence="3">CCMP281</strain>
    </source>
</reference>
<feature type="compositionally biased region" description="Polar residues" evidence="2">
    <location>
        <begin position="1"/>
        <end position="20"/>
    </location>
</feature>
<organism evidence="3">
    <name type="scientific">Haptolina ericina</name>
    <dbReference type="NCBI Taxonomy" id="156174"/>
    <lineage>
        <taxon>Eukaryota</taxon>
        <taxon>Haptista</taxon>
        <taxon>Haptophyta</taxon>
        <taxon>Prymnesiophyceae</taxon>
        <taxon>Prymnesiales</taxon>
        <taxon>Prymnesiaceae</taxon>
        <taxon>Haptolina</taxon>
    </lineage>
</organism>
<protein>
    <submittedName>
        <fullName evidence="3">Uncharacterized protein</fullName>
    </submittedName>
</protein>
<evidence type="ECO:0000256" key="2">
    <source>
        <dbReference type="SAM" id="MobiDB-lite"/>
    </source>
</evidence>
<evidence type="ECO:0000313" key="3">
    <source>
        <dbReference type="EMBL" id="CAE0149485.1"/>
    </source>
</evidence>
<dbReference type="EMBL" id="HBHX01068645">
    <property type="protein sequence ID" value="CAE0149485.1"/>
    <property type="molecule type" value="Transcribed_RNA"/>
</dbReference>
<feature type="region of interest" description="Disordered" evidence="2">
    <location>
        <begin position="1"/>
        <end position="74"/>
    </location>
</feature>
<gene>
    <name evidence="3" type="ORF">HERI1096_LOCUS37930</name>
    <name evidence="4" type="ORF">HERI1096_LOCUS37931</name>
</gene>
<feature type="compositionally biased region" description="Low complexity" evidence="2">
    <location>
        <begin position="63"/>
        <end position="74"/>
    </location>
</feature>
<dbReference type="AlphaFoldDB" id="A0A6T9NPK1"/>
<evidence type="ECO:0000313" key="4">
    <source>
        <dbReference type="EMBL" id="CAE0149487.1"/>
    </source>
</evidence>
<proteinExistence type="predicted"/>